<name>A0ABU9C680_9BURK</name>
<evidence type="ECO:0000313" key="2">
    <source>
        <dbReference type="EMBL" id="MEK8047395.1"/>
    </source>
</evidence>
<reference evidence="2 3" key="1">
    <citation type="submission" date="2024-04" db="EMBL/GenBank/DDBJ databases">
        <title>Novel species of the genus Ideonella isolated from streams.</title>
        <authorList>
            <person name="Lu H."/>
        </authorList>
    </citation>
    <scope>NUCLEOTIDE SEQUENCE [LARGE SCALE GENOMIC DNA]</scope>
    <source>
        <strain evidence="2 3">LYT19W</strain>
    </source>
</reference>
<dbReference type="EMBL" id="JBBUTI010000009">
    <property type="protein sequence ID" value="MEK8047395.1"/>
    <property type="molecule type" value="Genomic_DNA"/>
</dbReference>
<keyword evidence="1" id="KW-0732">Signal</keyword>
<sequence length="170" mass="18153">MTRTLLTAVFVASSLLATTALAQSGSSQTYKLKQDAPSTGTSIVRTLVTSSLPLDRPYAELSEEHKASLRSLYVDMPRDDQPPFPLKGLGVLYDNIRKGAGAFRATGQLSLLVLVGADGEASQVEILLAPDPDFGRFAASIAMLTKYKPGVCSGQPCAMEFPVRGEFGKR</sequence>
<proteinExistence type="predicted"/>
<feature type="signal peptide" evidence="1">
    <location>
        <begin position="1"/>
        <end position="22"/>
    </location>
</feature>
<gene>
    <name evidence="2" type="ORF">AACH00_13620</name>
</gene>
<comment type="caution">
    <text evidence="2">The sequence shown here is derived from an EMBL/GenBank/DDBJ whole genome shotgun (WGS) entry which is preliminary data.</text>
</comment>
<accession>A0ABU9C680</accession>
<organism evidence="2 3">
    <name type="scientific">Ideonella margarita</name>
    <dbReference type="NCBI Taxonomy" id="2984191"/>
    <lineage>
        <taxon>Bacteria</taxon>
        <taxon>Pseudomonadati</taxon>
        <taxon>Pseudomonadota</taxon>
        <taxon>Betaproteobacteria</taxon>
        <taxon>Burkholderiales</taxon>
        <taxon>Sphaerotilaceae</taxon>
        <taxon>Ideonella</taxon>
    </lineage>
</organism>
<dbReference type="Proteomes" id="UP001379945">
    <property type="component" value="Unassembled WGS sequence"/>
</dbReference>
<protein>
    <recommendedName>
        <fullName evidence="4">TonB C-terminal domain-containing protein</fullName>
    </recommendedName>
</protein>
<evidence type="ECO:0000313" key="3">
    <source>
        <dbReference type="Proteomes" id="UP001379945"/>
    </source>
</evidence>
<dbReference type="SUPFAM" id="SSF74653">
    <property type="entry name" value="TolA/TonB C-terminal domain"/>
    <property type="match status" value="1"/>
</dbReference>
<keyword evidence="3" id="KW-1185">Reference proteome</keyword>
<feature type="chain" id="PRO_5045491831" description="TonB C-terminal domain-containing protein" evidence="1">
    <location>
        <begin position="23"/>
        <end position="170"/>
    </location>
</feature>
<dbReference type="RefSeq" id="WP_341399703.1">
    <property type="nucleotide sequence ID" value="NZ_JBBUTI010000009.1"/>
</dbReference>
<evidence type="ECO:0000256" key="1">
    <source>
        <dbReference type="SAM" id="SignalP"/>
    </source>
</evidence>
<evidence type="ECO:0008006" key="4">
    <source>
        <dbReference type="Google" id="ProtNLM"/>
    </source>
</evidence>